<organism evidence="12 13">
    <name type="scientific">Ectothiorhodospira magna</name>
    <dbReference type="NCBI Taxonomy" id="867345"/>
    <lineage>
        <taxon>Bacteria</taxon>
        <taxon>Pseudomonadati</taxon>
        <taxon>Pseudomonadota</taxon>
        <taxon>Gammaproteobacteria</taxon>
        <taxon>Chromatiales</taxon>
        <taxon>Ectothiorhodospiraceae</taxon>
        <taxon>Ectothiorhodospira</taxon>
    </lineage>
</organism>
<evidence type="ECO:0000256" key="5">
    <source>
        <dbReference type="ARBA" id="ARBA00022691"/>
    </source>
</evidence>
<dbReference type="OrthoDB" id="9808022at2"/>
<dbReference type="InterPro" id="IPR010723">
    <property type="entry name" value="HemN_C"/>
</dbReference>
<evidence type="ECO:0000256" key="7">
    <source>
        <dbReference type="ARBA" id="ARBA00023004"/>
    </source>
</evidence>
<feature type="domain" description="Radical SAM core" evidence="11">
    <location>
        <begin position="4"/>
        <end position="236"/>
    </location>
</feature>
<dbReference type="PROSITE" id="PS51918">
    <property type="entry name" value="RADICAL_SAM"/>
    <property type="match status" value="1"/>
</dbReference>
<dbReference type="InterPro" id="IPR006638">
    <property type="entry name" value="Elp3/MiaA/NifB-like_rSAM"/>
</dbReference>
<comment type="subcellular location">
    <subcellularLocation>
        <location evidence="10">Cytoplasm</location>
    </subcellularLocation>
</comment>
<keyword evidence="5 10" id="KW-0949">S-adenosyl-L-methionine</keyword>
<evidence type="ECO:0000256" key="8">
    <source>
        <dbReference type="ARBA" id="ARBA00023014"/>
    </source>
</evidence>
<dbReference type="Proteomes" id="UP000199496">
    <property type="component" value="Unassembled WGS sequence"/>
</dbReference>
<dbReference type="EMBL" id="FOFO01000010">
    <property type="protein sequence ID" value="SEP91474.1"/>
    <property type="molecule type" value="Genomic_DNA"/>
</dbReference>
<dbReference type="InterPro" id="IPR058240">
    <property type="entry name" value="rSAM_sf"/>
</dbReference>
<evidence type="ECO:0000256" key="10">
    <source>
        <dbReference type="RuleBase" id="RU364116"/>
    </source>
</evidence>
<protein>
    <recommendedName>
        <fullName evidence="3 10">Heme chaperone HemW</fullName>
    </recommendedName>
</protein>
<dbReference type="SFLD" id="SFLDG01065">
    <property type="entry name" value="anaerobic_coproporphyrinogen-I"/>
    <property type="match status" value="1"/>
</dbReference>
<dbReference type="GO" id="GO:0004109">
    <property type="term" value="F:coproporphyrinogen oxidase activity"/>
    <property type="evidence" value="ECO:0007669"/>
    <property type="project" value="InterPro"/>
</dbReference>
<dbReference type="GO" id="GO:0046872">
    <property type="term" value="F:metal ion binding"/>
    <property type="evidence" value="ECO:0007669"/>
    <property type="project" value="UniProtKB-UniRule"/>
</dbReference>
<dbReference type="SMART" id="SM00729">
    <property type="entry name" value="Elp3"/>
    <property type="match status" value="1"/>
</dbReference>
<dbReference type="InterPro" id="IPR013785">
    <property type="entry name" value="Aldolase_TIM"/>
</dbReference>
<dbReference type="GO" id="GO:0051539">
    <property type="term" value="F:4 iron, 4 sulfur cluster binding"/>
    <property type="evidence" value="ECO:0007669"/>
    <property type="project" value="UniProtKB-UniRule"/>
</dbReference>
<evidence type="ECO:0000256" key="9">
    <source>
        <dbReference type="ARBA" id="ARBA00023186"/>
    </source>
</evidence>
<dbReference type="InterPro" id="IPR004559">
    <property type="entry name" value="HemW-like"/>
</dbReference>
<keyword evidence="10" id="KW-0963">Cytoplasm</keyword>
<proteinExistence type="inferred from homology"/>
<evidence type="ECO:0000259" key="11">
    <source>
        <dbReference type="PROSITE" id="PS51918"/>
    </source>
</evidence>
<evidence type="ECO:0000256" key="4">
    <source>
        <dbReference type="ARBA" id="ARBA00022617"/>
    </source>
</evidence>
<dbReference type="Pfam" id="PF06969">
    <property type="entry name" value="HemN_C"/>
    <property type="match status" value="1"/>
</dbReference>
<dbReference type="GO" id="GO:0005737">
    <property type="term" value="C:cytoplasm"/>
    <property type="evidence" value="ECO:0007669"/>
    <property type="project" value="UniProtKB-SubCell"/>
</dbReference>
<dbReference type="CDD" id="cd01335">
    <property type="entry name" value="Radical_SAM"/>
    <property type="match status" value="1"/>
</dbReference>
<dbReference type="Gene3D" id="3.20.20.70">
    <property type="entry name" value="Aldolase class I"/>
    <property type="match status" value="1"/>
</dbReference>
<accession>A0A1H9BR73</accession>
<reference evidence="12 13" key="1">
    <citation type="submission" date="2016-10" db="EMBL/GenBank/DDBJ databases">
        <authorList>
            <person name="de Groot N.N."/>
        </authorList>
    </citation>
    <scope>NUCLEOTIDE SEQUENCE [LARGE SCALE GENOMIC DNA]</scope>
    <source>
        <strain evidence="12 13">B7-7</strain>
    </source>
</reference>
<dbReference type="InterPro" id="IPR007197">
    <property type="entry name" value="rSAM"/>
</dbReference>
<name>A0A1H9BR73_9GAMM</name>
<keyword evidence="4 10" id="KW-0349">Heme</keyword>
<comment type="function">
    <text evidence="10">Probably acts as a heme chaperone, transferring heme to an unknown acceptor. Binds one molecule of heme per monomer, possibly covalently. Binds 1 [4Fe-4S] cluster. The cluster is coordinated with 3 cysteines and an exchangeable S-adenosyl-L-methionine.</text>
</comment>
<evidence type="ECO:0000256" key="3">
    <source>
        <dbReference type="ARBA" id="ARBA00017228"/>
    </source>
</evidence>
<dbReference type="SFLD" id="SFLDS00029">
    <property type="entry name" value="Radical_SAM"/>
    <property type="match status" value="1"/>
</dbReference>
<dbReference type="InterPro" id="IPR034505">
    <property type="entry name" value="Coproporphyrinogen-III_oxidase"/>
</dbReference>
<dbReference type="RefSeq" id="WP_090205613.1">
    <property type="nucleotide sequence ID" value="NZ_FOFO01000010.1"/>
</dbReference>
<keyword evidence="9 10" id="KW-0143">Chaperone</keyword>
<dbReference type="SFLD" id="SFLDF00288">
    <property type="entry name" value="HemN-like__clustered_with_nucl"/>
    <property type="match status" value="1"/>
</dbReference>
<dbReference type="STRING" id="867345.SAMN05421693_11056"/>
<gene>
    <name evidence="12" type="ORF">SAMN05421693_11056</name>
</gene>
<comment type="cofactor">
    <cofactor evidence="1">
        <name>[4Fe-4S] cluster</name>
        <dbReference type="ChEBI" id="CHEBI:49883"/>
    </cofactor>
</comment>
<keyword evidence="13" id="KW-1185">Reference proteome</keyword>
<dbReference type="NCBIfam" id="TIGR00539">
    <property type="entry name" value="hemN_rel"/>
    <property type="match status" value="1"/>
</dbReference>
<dbReference type="PANTHER" id="PTHR13932:SF5">
    <property type="entry name" value="RADICAL S-ADENOSYL METHIONINE DOMAIN-CONTAINING PROTEIN 1, MITOCHONDRIAL"/>
    <property type="match status" value="1"/>
</dbReference>
<dbReference type="Pfam" id="PF04055">
    <property type="entry name" value="Radical_SAM"/>
    <property type="match status" value="1"/>
</dbReference>
<evidence type="ECO:0000256" key="2">
    <source>
        <dbReference type="ARBA" id="ARBA00006100"/>
    </source>
</evidence>
<dbReference type="GO" id="GO:0006779">
    <property type="term" value="P:porphyrin-containing compound biosynthetic process"/>
    <property type="evidence" value="ECO:0007669"/>
    <property type="project" value="InterPro"/>
</dbReference>
<dbReference type="AlphaFoldDB" id="A0A1H9BR73"/>
<keyword evidence="8 10" id="KW-0411">Iron-sulfur</keyword>
<dbReference type="SFLD" id="SFLDF00562">
    <property type="entry name" value="HemN-like__clustered_with_heat"/>
    <property type="match status" value="1"/>
</dbReference>
<keyword evidence="6 10" id="KW-0479">Metal-binding</keyword>
<keyword evidence="10" id="KW-0004">4Fe-4S</keyword>
<dbReference type="PANTHER" id="PTHR13932">
    <property type="entry name" value="COPROPORPHYRINIGEN III OXIDASE"/>
    <property type="match status" value="1"/>
</dbReference>
<dbReference type="SFLD" id="SFLDG01082">
    <property type="entry name" value="B12-binding_domain_containing"/>
    <property type="match status" value="1"/>
</dbReference>
<evidence type="ECO:0000313" key="13">
    <source>
        <dbReference type="Proteomes" id="UP000199496"/>
    </source>
</evidence>
<evidence type="ECO:0000256" key="1">
    <source>
        <dbReference type="ARBA" id="ARBA00001966"/>
    </source>
</evidence>
<comment type="similarity">
    <text evidence="2">Belongs to the anaerobic coproporphyrinogen-III oxidase family. HemW subfamily.</text>
</comment>
<dbReference type="SUPFAM" id="SSF102114">
    <property type="entry name" value="Radical SAM enzymes"/>
    <property type="match status" value="1"/>
</dbReference>
<sequence>MPSSQPPPPLTLYVHIPWCVRKCPYCDFNSHAADEIPEAAYVAALIADLETELPMVWGRCIDSVFIGGGTPSLLSPEAIEHLLSAIRARLICRPYGEITLEANPGTVEQARFEGYRAAGVNRLSMGIQTFDDALLGALGRIHTGREAREAVAAARAAGFENLNLDLMFGLPGQTVAQAMTDLDTALDLGPEHLSWYELTLEPNTAFAAAPPTLPDEDTQWAMMTEGQARLASRGFVHYEVSAYAREGRQCRHNLNYWQFGDYLGIGAGAHGKLTLPAEGRILRRWRHRQPAAFMEGARAGRGLNGERVLGPEETALEFMLNALRLVEGVPSTLFTRHTGLGLEALEPARSAAVARGLLEDDPSRLVATATGRQFLNDLVGLFLPAEGADEKD</sequence>
<evidence type="ECO:0000313" key="12">
    <source>
        <dbReference type="EMBL" id="SEP91474.1"/>
    </source>
</evidence>
<evidence type="ECO:0000256" key="6">
    <source>
        <dbReference type="ARBA" id="ARBA00022723"/>
    </source>
</evidence>
<keyword evidence="7 10" id="KW-0408">Iron</keyword>